<dbReference type="SUPFAM" id="SSF50800">
    <property type="entry name" value="PK beta-barrel domain-like"/>
    <property type="match status" value="1"/>
</dbReference>
<gene>
    <name evidence="2" type="ORF">CKO40_10775</name>
</gene>
<evidence type="ECO:0000313" key="3">
    <source>
        <dbReference type="Proteomes" id="UP001296776"/>
    </source>
</evidence>
<dbReference type="InterPro" id="IPR005163">
    <property type="entry name" value="Tri_helical_YiiM-like"/>
</dbReference>
<reference evidence="2" key="1">
    <citation type="submission" date="2017-08" db="EMBL/GenBank/DDBJ databases">
        <authorList>
            <person name="Imhoff J.F."/>
            <person name="Rahn T."/>
            <person name="Kuenzel S."/>
            <person name="Neulinger S.C."/>
        </authorList>
    </citation>
    <scope>NUCLEOTIDE SEQUENCE</scope>
    <source>
        <strain evidence="2">DSM 11080</strain>
    </source>
</reference>
<sequence length="235" mass="26957">MISFTILELRAGRTRPLGDKGHVSAIDKQRTNGLVHVGPEGLEDDEQADRRHHGGRDKALHAYPLTHYPSWAAELPQQADRFVPGGFGENFVVDGITEQDLCLGDRFQIGPVLVELSQSRQPCWKLNLRFNRPDMARRVQSTGRTGWYFRVLRTGDIQAGCTAELVDRPNPDWPLTRVADLLYQSTNDSEALAEFARLPELPDNWRRLVDRRIRSKSTEDWRRRLLTPTQRKVDH</sequence>
<evidence type="ECO:0000259" key="1">
    <source>
        <dbReference type="PROSITE" id="PS51340"/>
    </source>
</evidence>
<dbReference type="PANTHER" id="PTHR30212:SF2">
    <property type="entry name" value="PROTEIN YIIM"/>
    <property type="match status" value="1"/>
</dbReference>
<dbReference type="EMBL" id="NRSJ01000017">
    <property type="protein sequence ID" value="MBK1705011.1"/>
    <property type="molecule type" value="Genomic_DNA"/>
</dbReference>
<dbReference type="InterPro" id="IPR052353">
    <property type="entry name" value="Benzoxazolinone_Detox_Enz"/>
</dbReference>
<dbReference type="GO" id="GO:0003824">
    <property type="term" value="F:catalytic activity"/>
    <property type="evidence" value="ECO:0007669"/>
    <property type="project" value="InterPro"/>
</dbReference>
<comment type="caution">
    <text evidence="2">The sequence shown here is derived from an EMBL/GenBank/DDBJ whole genome shotgun (WGS) entry which is preliminary data.</text>
</comment>
<dbReference type="AlphaFoldDB" id="A0AAJ0U4A1"/>
<reference evidence="2" key="2">
    <citation type="journal article" date="2020" name="Microorganisms">
        <title>Osmotic Adaptation and Compatible Solute Biosynthesis of Phototrophic Bacteria as Revealed from Genome Analyses.</title>
        <authorList>
            <person name="Imhoff J.F."/>
            <person name="Rahn T."/>
            <person name="Kunzel S."/>
            <person name="Keller A."/>
            <person name="Neulinger S.C."/>
        </authorList>
    </citation>
    <scope>NUCLEOTIDE SEQUENCE</scope>
    <source>
        <strain evidence="2">DSM 11080</strain>
    </source>
</reference>
<proteinExistence type="predicted"/>
<dbReference type="GO" id="GO:0030170">
    <property type="term" value="F:pyridoxal phosphate binding"/>
    <property type="evidence" value="ECO:0007669"/>
    <property type="project" value="InterPro"/>
</dbReference>
<dbReference type="InterPro" id="IPR011037">
    <property type="entry name" value="Pyrv_Knase-like_insert_dom_sf"/>
</dbReference>
<keyword evidence="3" id="KW-1185">Reference proteome</keyword>
<dbReference type="Pfam" id="PF03473">
    <property type="entry name" value="MOSC"/>
    <property type="match status" value="1"/>
</dbReference>
<dbReference type="GO" id="GO:0030151">
    <property type="term" value="F:molybdenum ion binding"/>
    <property type="evidence" value="ECO:0007669"/>
    <property type="project" value="InterPro"/>
</dbReference>
<accession>A0AAJ0U4A1</accession>
<dbReference type="PANTHER" id="PTHR30212">
    <property type="entry name" value="PROTEIN YIIM"/>
    <property type="match status" value="1"/>
</dbReference>
<feature type="domain" description="MOSC" evidence="1">
    <location>
        <begin position="29"/>
        <end position="166"/>
    </location>
</feature>
<name>A0AAJ0U4A1_9GAMM</name>
<dbReference type="Proteomes" id="UP001296776">
    <property type="component" value="Unassembled WGS sequence"/>
</dbReference>
<dbReference type="PROSITE" id="PS51340">
    <property type="entry name" value="MOSC"/>
    <property type="match status" value="1"/>
</dbReference>
<dbReference type="Pfam" id="PF03475">
    <property type="entry name" value="YiiM_3-alpha"/>
    <property type="match status" value="1"/>
</dbReference>
<protein>
    <submittedName>
        <fullName evidence="2">MOSC domain-containing protein</fullName>
    </submittedName>
</protein>
<dbReference type="Gene3D" id="2.40.33.20">
    <property type="entry name" value="PK beta-barrel domain-like"/>
    <property type="match status" value="1"/>
</dbReference>
<dbReference type="InterPro" id="IPR005302">
    <property type="entry name" value="MoCF_Sase_C"/>
</dbReference>
<evidence type="ECO:0000313" key="2">
    <source>
        <dbReference type="EMBL" id="MBK1705011.1"/>
    </source>
</evidence>
<dbReference type="RefSeq" id="WP_200346220.1">
    <property type="nucleotide sequence ID" value="NZ_NRSJ01000017.1"/>
</dbReference>
<organism evidence="2 3">
    <name type="scientific">Halochromatium glycolicum</name>
    <dbReference type="NCBI Taxonomy" id="85075"/>
    <lineage>
        <taxon>Bacteria</taxon>
        <taxon>Pseudomonadati</taxon>
        <taxon>Pseudomonadota</taxon>
        <taxon>Gammaproteobacteria</taxon>
        <taxon>Chromatiales</taxon>
        <taxon>Chromatiaceae</taxon>
        <taxon>Halochromatium</taxon>
    </lineage>
</organism>